<dbReference type="AlphaFoldDB" id="A0A6L7I014"/>
<keyword evidence="8" id="KW-1133">Transmembrane helix</keyword>
<sequence length="354" mass="39694">MKKSLSGLALMLCAQFAAPLSLASPFSESYAAYQQALAAQDKAQVALAAAKAYELGQNYFEPDSIDLVNLELNLATALQDNGETQAAHEHFNRVIQNYRQRFGRDAIELVDPLIGAAQTMDASKEKVDLFKQAISIAQDADKPQLLAEVKMLTFHGLASTHFYTRDIRDEALEAYEIYRHELPADAMARLKATYYAGMIKAAEKKYDKAIPLLEEVIKQFSVLDFSHPYKLAAHARLVEIFEAEGESDKSTQHCVAIGSMKPWSDEQEQAPLYREAPKYPISYARDGREGWTQMSFTVDEQGFVRDPVVLASEGGQKFTRESLKAIKRWRYAPKFVDGKPIAAEVSVQLHYKLN</sequence>
<dbReference type="SUPFAM" id="SSF48452">
    <property type="entry name" value="TPR-like"/>
    <property type="match status" value="1"/>
</dbReference>
<organism evidence="12 13">
    <name type="scientific">Shewanella insulae</name>
    <dbReference type="NCBI Taxonomy" id="2681496"/>
    <lineage>
        <taxon>Bacteria</taxon>
        <taxon>Pseudomonadati</taxon>
        <taxon>Pseudomonadota</taxon>
        <taxon>Gammaproteobacteria</taxon>
        <taxon>Alteromonadales</taxon>
        <taxon>Shewanellaceae</taxon>
        <taxon>Shewanella</taxon>
    </lineage>
</organism>
<dbReference type="Gene3D" id="3.30.2420.10">
    <property type="entry name" value="TonB"/>
    <property type="match status" value="1"/>
</dbReference>
<dbReference type="GO" id="GO:0015031">
    <property type="term" value="P:protein transport"/>
    <property type="evidence" value="ECO:0007669"/>
    <property type="project" value="UniProtKB-KW"/>
</dbReference>
<dbReference type="PROSITE" id="PS52015">
    <property type="entry name" value="TONB_CTD"/>
    <property type="match status" value="1"/>
</dbReference>
<dbReference type="GO" id="GO:0005886">
    <property type="term" value="C:plasma membrane"/>
    <property type="evidence" value="ECO:0007669"/>
    <property type="project" value="UniProtKB-SubCell"/>
</dbReference>
<dbReference type="InterPro" id="IPR011990">
    <property type="entry name" value="TPR-like_helical_dom_sf"/>
</dbReference>
<dbReference type="Pfam" id="PF03544">
    <property type="entry name" value="TonB_C"/>
    <property type="match status" value="1"/>
</dbReference>
<keyword evidence="5" id="KW-0997">Cell inner membrane</keyword>
<keyword evidence="9" id="KW-0472">Membrane</keyword>
<proteinExistence type="inferred from homology"/>
<feature type="domain" description="TonB C-terminal" evidence="11">
    <location>
        <begin position="264"/>
        <end position="354"/>
    </location>
</feature>
<evidence type="ECO:0000256" key="9">
    <source>
        <dbReference type="ARBA" id="ARBA00023136"/>
    </source>
</evidence>
<dbReference type="InterPro" id="IPR037682">
    <property type="entry name" value="TonB_C"/>
</dbReference>
<evidence type="ECO:0000256" key="2">
    <source>
        <dbReference type="ARBA" id="ARBA00006555"/>
    </source>
</evidence>
<evidence type="ECO:0000256" key="8">
    <source>
        <dbReference type="ARBA" id="ARBA00022989"/>
    </source>
</evidence>
<dbReference type="Gene3D" id="1.25.40.10">
    <property type="entry name" value="Tetratricopeptide repeat domain"/>
    <property type="match status" value="2"/>
</dbReference>
<feature type="chain" id="PRO_5026956180" evidence="10">
    <location>
        <begin position="24"/>
        <end position="354"/>
    </location>
</feature>
<feature type="signal peptide" evidence="10">
    <location>
        <begin position="1"/>
        <end position="23"/>
    </location>
</feature>
<comment type="caution">
    <text evidence="12">The sequence shown here is derived from an EMBL/GenBank/DDBJ whole genome shotgun (WGS) entry which is preliminary data.</text>
</comment>
<evidence type="ECO:0000256" key="5">
    <source>
        <dbReference type="ARBA" id="ARBA00022519"/>
    </source>
</evidence>
<name>A0A6L7I014_9GAMM</name>
<dbReference type="Proteomes" id="UP000474778">
    <property type="component" value="Unassembled WGS sequence"/>
</dbReference>
<dbReference type="SUPFAM" id="SSF74653">
    <property type="entry name" value="TolA/TonB C-terminal domain"/>
    <property type="match status" value="1"/>
</dbReference>
<dbReference type="PANTHER" id="PTHR33446">
    <property type="entry name" value="PROTEIN TONB-RELATED"/>
    <property type="match status" value="1"/>
</dbReference>
<evidence type="ECO:0000256" key="10">
    <source>
        <dbReference type="SAM" id="SignalP"/>
    </source>
</evidence>
<keyword evidence="7" id="KW-0653">Protein transport</keyword>
<protein>
    <submittedName>
        <fullName evidence="12">TonB family protein</fullName>
    </submittedName>
</protein>
<dbReference type="GO" id="GO:0055085">
    <property type="term" value="P:transmembrane transport"/>
    <property type="evidence" value="ECO:0007669"/>
    <property type="project" value="InterPro"/>
</dbReference>
<accession>A0A6L7I014</accession>
<evidence type="ECO:0000256" key="3">
    <source>
        <dbReference type="ARBA" id="ARBA00022448"/>
    </source>
</evidence>
<dbReference type="InterPro" id="IPR006260">
    <property type="entry name" value="TonB/TolA_C"/>
</dbReference>
<reference evidence="12 13" key="1">
    <citation type="submission" date="2019-12" db="EMBL/GenBank/DDBJ databases">
        <title>Shewanella insulae sp. nov., isolated from a tidal flat.</title>
        <authorList>
            <person name="Yoon J.-H."/>
        </authorList>
    </citation>
    <scope>NUCLEOTIDE SEQUENCE [LARGE SCALE GENOMIC DNA]</scope>
    <source>
        <strain evidence="12 13">JBTF-M18</strain>
    </source>
</reference>
<evidence type="ECO:0000259" key="11">
    <source>
        <dbReference type="PROSITE" id="PS52015"/>
    </source>
</evidence>
<keyword evidence="13" id="KW-1185">Reference proteome</keyword>
<comment type="subcellular location">
    <subcellularLocation>
        <location evidence="1">Cell inner membrane</location>
        <topology evidence="1">Single-pass membrane protein</topology>
        <orientation evidence="1">Periplasmic side</orientation>
    </subcellularLocation>
</comment>
<evidence type="ECO:0000256" key="7">
    <source>
        <dbReference type="ARBA" id="ARBA00022927"/>
    </source>
</evidence>
<dbReference type="InterPro" id="IPR051045">
    <property type="entry name" value="TonB-dependent_transducer"/>
</dbReference>
<dbReference type="EMBL" id="WRPA01000006">
    <property type="protein sequence ID" value="MXR68728.1"/>
    <property type="molecule type" value="Genomic_DNA"/>
</dbReference>
<evidence type="ECO:0000313" key="12">
    <source>
        <dbReference type="EMBL" id="MXR68728.1"/>
    </source>
</evidence>
<evidence type="ECO:0000256" key="1">
    <source>
        <dbReference type="ARBA" id="ARBA00004383"/>
    </source>
</evidence>
<keyword evidence="10" id="KW-0732">Signal</keyword>
<gene>
    <name evidence="12" type="ORF">GNT65_08595</name>
</gene>
<keyword evidence="4" id="KW-1003">Cell membrane</keyword>
<dbReference type="NCBIfam" id="TIGR01352">
    <property type="entry name" value="tonB_Cterm"/>
    <property type="match status" value="1"/>
</dbReference>
<comment type="similarity">
    <text evidence="2">Belongs to the TonB family.</text>
</comment>
<evidence type="ECO:0000313" key="13">
    <source>
        <dbReference type="Proteomes" id="UP000474778"/>
    </source>
</evidence>
<dbReference type="PANTHER" id="PTHR33446:SF14">
    <property type="entry name" value="PROTEIN TONB"/>
    <property type="match status" value="1"/>
</dbReference>
<keyword evidence="3" id="KW-0813">Transport</keyword>
<keyword evidence="6" id="KW-0812">Transmembrane</keyword>
<dbReference type="RefSeq" id="WP_160795269.1">
    <property type="nucleotide sequence ID" value="NZ_CANMWR010000005.1"/>
</dbReference>
<evidence type="ECO:0000256" key="6">
    <source>
        <dbReference type="ARBA" id="ARBA00022692"/>
    </source>
</evidence>
<evidence type="ECO:0000256" key="4">
    <source>
        <dbReference type="ARBA" id="ARBA00022475"/>
    </source>
</evidence>